<feature type="transmembrane region" description="Helical" evidence="1">
    <location>
        <begin position="121"/>
        <end position="139"/>
    </location>
</feature>
<gene>
    <name evidence="3" type="ORF">ACFPYJ_11685</name>
</gene>
<reference evidence="4" key="1">
    <citation type="journal article" date="2019" name="Int. J. Syst. Evol. Microbiol.">
        <title>The Global Catalogue of Microorganisms (GCM) 10K type strain sequencing project: providing services to taxonomists for standard genome sequencing and annotation.</title>
        <authorList>
            <consortium name="The Broad Institute Genomics Platform"/>
            <consortium name="The Broad Institute Genome Sequencing Center for Infectious Disease"/>
            <person name="Wu L."/>
            <person name="Ma J."/>
        </authorList>
    </citation>
    <scope>NUCLEOTIDE SEQUENCE [LARGE SCALE GENOMIC DNA]</scope>
    <source>
        <strain evidence="4">CGMCC 1.3240</strain>
    </source>
</reference>
<comment type="caution">
    <text evidence="3">The sequence shown here is derived from an EMBL/GenBank/DDBJ whole genome shotgun (WGS) entry which is preliminary data.</text>
</comment>
<keyword evidence="1" id="KW-0812">Transmembrane</keyword>
<keyword evidence="4" id="KW-1185">Reference proteome</keyword>
<evidence type="ECO:0000313" key="4">
    <source>
        <dbReference type="Proteomes" id="UP001596047"/>
    </source>
</evidence>
<dbReference type="RefSeq" id="WP_379188313.1">
    <property type="nucleotide sequence ID" value="NZ_JBHSOW010000041.1"/>
</dbReference>
<dbReference type="EMBL" id="JBHSOW010000041">
    <property type="protein sequence ID" value="MFC5649771.1"/>
    <property type="molecule type" value="Genomic_DNA"/>
</dbReference>
<feature type="signal peptide" evidence="2">
    <location>
        <begin position="1"/>
        <end position="24"/>
    </location>
</feature>
<protein>
    <recommendedName>
        <fullName evidence="5">DUF3592 domain-containing protein</fullName>
    </recommendedName>
</protein>
<accession>A0ABW0W050</accession>
<evidence type="ECO:0000313" key="3">
    <source>
        <dbReference type="EMBL" id="MFC5649771.1"/>
    </source>
</evidence>
<name>A0ABW0W050_9BACL</name>
<sequence>MKKRLSMMFIILIGCALLSGTASADWARSFVVNKGSSYTVTDSRMDAKQIGERIGKVTFYSDEEGTYSGNFSNRYPKGTEYYKIIDVDTKEAIAVKEREGQYIKAVYSDQYAAYSRSWQEIWPYIAGFLILAVITVLTIKRLRK</sequence>
<feature type="chain" id="PRO_5046439223" description="DUF3592 domain-containing protein" evidence="2">
    <location>
        <begin position="25"/>
        <end position="144"/>
    </location>
</feature>
<keyword evidence="1" id="KW-1133">Transmembrane helix</keyword>
<proteinExistence type="predicted"/>
<dbReference type="Proteomes" id="UP001596047">
    <property type="component" value="Unassembled WGS sequence"/>
</dbReference>
<dbReference type="PROSITE" id="PS51257">
    <property type="entry name" value="PROKAR_LIPOPROTEIN"/>
    <property type="match status" value="1"/>
</dbReference>
<evidence type="ECO:0000256" key="1">
    <source>
        <dbReference type="SAM" id="Phobius"/>
    </source>
</evidence>
<keyword evidence="1" id="KW-0472">Membrane</keyword>
<keyword evidence="2" id="KW-0732">Signal</keyword>
<organism evidence="3 4">
    <name type="scientific">Paenibacillus solisilvae</name>
    <dbReference type="NCBI Taxonomy" id="2486751"/>
    <lineage>
        <taxon>Bacteria</taxon>
        <taxon>Bacillati</taxon>
        <taxon>Bacillota</taxon>
        <taxon>Bacilli</taxon>
        <taxon>Bacillales</taxon>
        <taxon>Paenibacillaceae</taxon>
        <taxon>Paenibacillus</taxon>
    </lineage>
</organism>
<evidence type="ECO:0008006" key="5">
    <source>
        <dbReference type="Google" id="ProtNLM"/>
    </source>
</evidence>
<evidence type="ECO:0000256" key="2">
    <source>
        <dbReference type="SAM" id="SignalP"/>
    </source>
</evidence>